<sequence length="87" mass="9848">MPYLQPAGCGQGLAATTQWQVKQFTFGNASITAIRDEFAMCNHWITAPPGRKIQVRVTYIKNPQQCNNGCQLIFIEPKTRQRVVNPR</sequence>
<dbReference type="OrthoDB" id="5806856at2759"/>
<evidence type="ECO:0000313" key="1">
    <source>
        <dbReference type="EMBL" id="KIH48320.1"/>
    </source>
</evidence>
<evidence type="ECO:0008006" key="3">
    <source>
        <dbReference type="Google" id="ProtNLM"/>
    </source>
</evidence>
<protein>
    <recommendedName>
        <fullName evidence="3">CUB domain-containing protein</fullName>
    </recommendedName>
</protein>
<dbReference type="Proteomes" id="UP000054047">
    <property type="component" value="Unassembled WGS sequence"/>
</dbReference>
<reference evidence="1 2" key="1">
    <citation type="submission" date="2013-12" db="EMBL/GenBank/DDBJ databases">
        <title>Draft genome of the parsitic nematode Ancylostoma duodenale.</title>
        <authorList>
            <person name="Mitreva M."/>
        </authorList>
    </citation>
    <scope>NUCLEOTIDE SEQUENCE [LARGE SCALE GENOMIC DNA]</scope>
    <source>
        <strain evidence="1 2">Zhejiang</strain>
    </source>
</reference>
<gene>
    <name evidence="1" type="ORF">ANCDUO_21612</name>
</gene>
<proteinExistence type="predicted"/>
<accession>A0A0C2FI86</accession>
<evidence type="ECO:0000313" key="2">
    <source>
        <dbReference type="Proteomes" id="UP000054047"/>
    </source>
</evidence>
<keyword evidence="2" id="KW-1185">Reference proteome</keyword>
<organism evidence="1 2">
    <name type="scientific">Ancylostoma duodenale</name>
    <dbReference type="NCBI Taxonomy" id="51022"/>
    <lineage>
        <taxon>Eukaryota</taxon>
        <taxon>Metazoa</taxon>
        <taxon>Ecdysozoa</taxon>
        <taxon>Nematoda</taxon>
        <taxon>Chromadorea</taxon>
        <taxon>Rhabditida</taxon>
        <taxon>Rhabditina</taxon>
        <taxon>Rhabditomorpha</taxon>
        <taxon>Strongyloidea</taxon>
        <taxon>Ancylostomatidae</taxon>
        <taxon>Ancylostomatinae</taxon>
        <taxon>Ancylostoma</taxon>
    </lineage>
</organism>
<name>A0A0C2FI86_9BILA</name>
<dbReference type="EMBL" id="KN760664">
    <property type="protein sequence ID" value="KIH48320.1"/>
    <property type="molecule type" value="Genomic_DNA"/>
</dbReference>
<dbReference type="AlphaFoldDB" id="A0A0C2FI86"/>